<evidence type="ECO:0000313" key="3">
    <source>
        <dbReference type="Proteomes" id="UP001549204"/>
    </source>
</evidence>
<comment type="caution">
    <text evidence="2">The sequence shown here is derived from an EMBL/GenBank/DDBJ whole genome shotgun (WGS) entry which is preliminary data.</text>
</comment>
<dbReference type="SUPFAM" id="SSF54637">
    <property type="entry name" value="Thioesterase/thiol ester dehydrase-isomerase"/>
    <property type="match status" value="1"/>
</dbReference>
<dbReference type="PANTHER" id="PTHR28152">
    <property type="entry name" value="HYDROXYACYL-THIOESTER DEHYDRATASE TYPE 2, MITOCHONDRIAL"/>
    <property type="match status" value="1"/>
</dbReference>
<proteinExistence type="predicted"/>
<protein>
    <submittedName>
        <fullName evidence="2">Hydroxyacyl-ACP dehydratase HTD2-like protein with hotdog domain</fullName>
    </submittedName>
</protein>
<accession>A0ABV2GPX7</accession>
<feature type="domain" description="FAS1-like dehydratase" evidence="1">
    <location>
        <begin position="45"/>
        <end position="138"/>
    </location>
</feature>
<dbReference type="Gene3D" id="3.10.129.10">
    <property type="entry name" value="Hotdog Thioesterase"/>
    <property type="match status" value="1"/>
</dbReference>
<dbReference type="EMBL" id="JBEPMC010000005">
    <property type="protein sequence ID" value="MET3580347.1"/>
    <property type="molecule type" value="Genomic_DNA"/>
</dbReference>
<dbReference type="InterPro" id="IPR052741">
    <property type="entry name" value="Mitochondrial_HTD2"/>
</dbReference>
<keyword evidence="3" id="KW-1185">Reference proteome</keyword>
<dbReference type="PANTHER" id="PTHR28152:SF1">
    <property type="entry name" value="HYDROXYACYL-THIOESTER DEHYDRATASE TYPE 2, MITOCHONDRIAL"/>
    <property type="match status" value="1"/>
</dbReference>
<gene>
    <name evidence="2" type="ORF">ABID19_003385</name>
</gene>
<dbReference type="InterPro" id="IPR039569">
    <property type="entry name" value="FAS1-like_DH_region"/>
</dbReference>
<dbReference type="Pfam" id="PF13452">
    <property type="entry name" value="FAS1_DH_region"/>
    <property type="match status" value="1"/>
</dbReference>
<evidence type="ECO:0000313" key="2">
    <source>
        <dbReference type="EMBL" id="MET3580347.1"/>
    </source>
</evidence>
<dbReference type="Proteomes" id="UP001549204">
    <property type="component" value="Unassembled WGS sequence"/>
</dbReference>
<sequence length="184" mass="20386">MSPDTSAALQKWVGRTREVEDIVTPRLLASFEAMLGPHAMQAAEAPPGLHWCLAPDIANARELGPDGHPAKGGFLPPVPLPRRMWAGSDVRFMAPIRSGDTIRRRSTLTAIEEKRGRTGPLIFVTVRHHVANDVGPVIEEDQTLVYRAAEAAAARLTLPAVRFWPHRTSARLTWIRCCFFVIPR</sequence>
<reference evidence="2 3" key="1">
    <citation type="submission" date="2024-06" db="EMBL/GenBank/DDBJ databases">
        <title>Genomic Encyclopedia of Type Strains, Phase IV (KMG-IV): sequencing the most valuable type-strain genomes for metagenomic binning, comparative biology and taxonomic classification.</title>
        <authorList>
            <person name="Goeker M."/>
        </authorList>
    </citation>
    <scope>NUCLEOTIDE SEQUENCE [LARGE SCALE GENOMIC DNA]</scope>
    <source>
        <strain evidence="2 3">DSM 100022</strain>
    </source>
</reference>
<organism evidence="2 3">
    <name type="scientific">Mesorhizobium robiniae</name>
    <dbReference type="NCBI Taxonomy" id="559315"/>
    <lineage>
        <taxon>Bacteria</taxon>
        <taxon>Pseudomonadati</taxon>
        <taxon>Pseudomonadota</taxon>
        <taxon>Alphaproteobacteria</taxon>
        <taxon>Hyphomicrobiales</taxon>
        <taxon>Phyllobacteriaceae</taxon>
        <taxon>Mesorhizobium</taxon>
    </lineage>
</organism>
<evidence type="ECO:0000259" key="1">
    <source>
        <dbReference type="Pfam" id="PF13452"/>
    </source>
</evidence>
<name>A0ABV2GPX7_9HYPH</name>
<dbReference type="InterPro" id="IPR029069">
    <property type="entry name" value="HotDog_dom_sf"/>
</dbReference>
<dbReference type="RefSeq" id="WP_354492087.1">
    <property type="nucleotide sequence ID" value="NZ_JBEPMC010000005.1"/>
</dbReference>